<protein>
    <recommendedName>
        <fullName evidence="5">Infection structure specific protein</fullName>
    </recommendedName>
</protein>
<reference evidence="3 4" key="1">
    <citation type="submission" date="2016-07" db="EMBL/GenBank/DDBJ databases">
        <title>Multiple horizontal gene transfer events from other fungi enriched the ability of initially mycotrophic Trichoderma (Ascomycota) to feed on dead plant biomass.</title>
        <authorList>
            <consortium name="DOE Joint Genome Institute"/>
            <person name="Aerts A."/>
            <person name="Atanasova L."/>
            <person name="Chenthamara K."/>
            <person name="Zhang J."/>
            <person name="Grujic M."/>
            <person name="Henrissat B."/>
            <person name="Kuo A."/>
            <person name="Salamov A."/>
            <person name="Lipzen A."/>
            <person name="Labutti K."/>
            <person name="Barry K."/>
            <person name="Miao Y."/>
            <person name="Rahimi M.J."/>
            <person name="Shen Q."/>
            <person name="Grigoriev I.V."/>
            <person name="Kubicek C.P."/>
            <person name="Druzhinina I.S."/>
        </authorList>
    </citation>
    <scope>NUCLEOTIDE SEQUENCE [LARGE SCALE GENOMIC DNA]</scope>
    <source>
        <strain evidence="3 4">CBS 433.97</strain>
    </source>
</reference>
<evidence type="ECO:0000313" key="4">
    <source>
        <dbReference type="Proteomes" id="UP000240493"/>
    </source>
</evidence>
<proteinExistence type="predicted"/>
<dbReference type="Proteomes" id="UP000240493">
    <property type="component" value="Unassembled WGS sequence"/>
</dbReference>
<dbReference type="OrthoDB" id="3561078at2759"/>
<feature type="signal peptide" evidence="2">
    <location>
        <begin position="1"/>
        <end position="19"/>
    </location>
</feature>
<feature type="compositionally biased region" description="Low complexity" evidence="1">
    <location>
        <begin position="144"/>
        <end position="163"/>
    </location>
</feature>
<gene>
    <name evidence="3" type="ORF">M441DRAFT_57923</name>
</gene>
<dbReference type="STRING" id="1042311.A0A2T3ZAJ1"/>
<evidence type="ECO:0000313" key="3">
    <source>
        <dbReference type="EMBL" id="PTB41823.1"/>
    </source>
</evidence>
<sequence length="189" mass="18387">MRSTSAIAILSLVASASAALDVRALLPRATSTSNDDAGKCASEALSIVSSLPTPPPAIVSDLTEHPQTDPCKISIASSLSADYSSYEAKVLSWFSSHKDELTSLASDCSALASYTSLVPVCSNSLFSAAAGATGAAATTGAATTGAAQTGSSSSKATGAPKSGTSTAGGARETGMGLAVLAAAGLVAVL</sequence>
<feature type="chain" id="PRO_5015628901" description="Infection structure specific protein" evidence="2">
    <location>
        <begin position="20"/>
        <end position="189"/>
    </location>
</feature>
<keyword evidence="2" id="KW-0732">Signal</keyword>
<dbReference type="EMBL" id="KZ679261">
    <property type="protein sequence ID" value="PTB41823.1"/>
    <property type="molecule type" value="Genomic_DNA"/>
</dbReference>
<keyword evidence="4" id="KW-1185">Reference proteome</keyword>
<evidence type="ECO:0000256" key="1">
    <source>
        <dbReference type="SAM" id="MobiDB-lite"/>
    </source>
</evidence>
<feature type="region of interest" description="Disordered" evidence="1">
    <location>
        <begin position="144"/>
        <end position="169"/>
    </location>
</feature>
<evidence type="ECO:0008006" key="5">
    <source>
        <dbReference type="Google" id="ProtNLM"/>
    </source>
</evidence>
<accession>A0A2T3ZAJ1</accession>
<organism evidence="3 4">
    <name type="scientific">Trichoderma asperellum (strain ATCC 204424 / CBS 433.97 / NBRC 101777)</name>
    <dbReference type="NCBI Taxonomy" id="1042311"/>
    <lineage>
        <taxon>Eukaryota</taxon>
        <taxon>Fungi</taxon>
        <taxon>Dikarya</taxon>
        <taxon>Ascomycota</taxon>
        <taxon>Pezizomycotina</taxon>
        <taxon>Sordariomycetes</taxon>
        <taxon>Hypocreomycetidae</taxon>
        <taxon>Hypocreales</taxon>
        <taxon>Hypocreaceae</taxon>
        <taxon>Trichoderma</taxon>
    </lineage>
</organism>
<name>A0A2T3ZAJ1_TRIA4</name>
<evidence type="ECO:0000256" key="2">
    <source>
        <dbReference type="SAM" id="SignalP"/>
    </source>
</evidence>
<dbReference type="AlphaFoldDB" id="A0A2T3ZAJ1"/>